<dbReference type="Pfam" id="PF00990">
    <property type="entry name" value="GGDEF"/>
    <property type="match status" value="1"/>
</dbReference>
<reference evidence="7 8" key="1">
    <citation type="submission" date="2006-02" db="EMBL/GenBank/DDBJ databases">
        <authorList>
            <person name="Pinhassi J."/>
            <person name="Pedros-Alio C."/>
            <person name="Ferriera S."/>
            <person name="Johnson J."/>
            <person name="Kravitz S."/>
            <person name="Halpern A."/>
            <person name="Remington K."/>
            <person name="Beeson K."/>
            <person name="Tran B."/>
            <person name="Rogers Y.-H."/>
            <person name="Friedman R."/>
            <person name="Venter J.C."/>
        </authorList>
    </citation>
    <scope>NUCLEOTIDE SEQUENCE [LARGE SCALE GENOMIC DNA]</scope>
    <source>
        <strain evidence="7 8">MED92</strain>
    </source>
</reference>
<feature type="domain" description="Response regulatory" evidence="5">
    <location>
        <begin position="2"/>
        <end position="118"/>
    </location>
</feature>
<dbReference type="RefSeq" id="WP_007022044.1">
    <property type="nucleotide sequence ID" value="NZ_CH724126.1"/>
</dbReference>
<proteinExistence type="predicted"/>
<name>A0A7U8GU19_NEPCE</name>
<evidence type="ECO:0000256" key="1">
    <source>
        <dbReference type="ARBA" id="ARBA00001946"/>
    </source>
</evidence>
<dbReference type="PROSITE" id="PS50887">
    <property type="entry name" value="GGDEF"/>
    <property type="match status" value="1"/>
</dbReference>
<accession>A0A7U8GU19</accession>
<dbReference type="SMART" id="SM00448">
    <property type="entry name" value="REC"/>
    <property type="match status" value="1"/>
</dbReference>
<evidence type="ECO:0000259" key="5">
    <source>
        <dbReference type="PROSITE" id="PS50110"/>
    </source>
</evidence>
<dbReference type="GO" id="GO:1902201">
    <property type="term" value="P:negative regulation of bacterial-type flagellum-dependent cell motility"/>
    <property type="evidence" value="ECO:0007669"/>
    <property type="project" value="TreeGrafter"/>
</dbReference>
<keyword evidence="8" id="KW-1185">Reference proteome</keyword>
<dbReference type="Gene3D" id="3.40.50.2300">
    <property type="match status" value="1"/>
</dbReference>
<dbReference type="InterPro" id="IPR001789">
    <property type="entry name" value="Sig_transdc_resp-reg_receiver"/>
</dbReference>
<dbReference type="NCBIfam" id="TIGR00254">
    <property type="entry name" value="GGDEF"/>
    <property type="match status" value="1"/>
</dbReference>
<dbReference type="FunFam" id="3.30.70.270:FF:000001">
    <property type="entry name" value="Diguanylate cyclase domain protein"/>
    <property type="match status" value="1"/>
</dbReference>
<dbReference type="GO" id="GO:0000160">
    <property type="term" value="P:phosphorelay signal transduction system"/>
    <property type="evidence" value="ECO:0007669"/>
    <property type="project" value="InterPro"/>
</dbReference>
<feature type="domain" description="GGDEF" evidence="6">
    <location>
        <begin position="168"/>
        <end position="304"/>
    </location>
</feature>
<dbReference type="EMBL" id="AAOW01000001">
    <property type="protein sequence ID" value="EAR63026.1"/>
    <property type="molecule type" value="Genomic_DNA"/>
</dbReference>
<comment type="catalytic activity">
    <reaction evidence="3">
        <text>2 GTP = 3',3'-c-di-GMP + 2 diphosphate</text>
        <dbReference type="Rhea" id="RHEA:24898"/>
        <dbReference type="ChEBI" id="CHEBI:33019"/>
        <dbReference type="ChEBI" id="CHEBI:37565"/>
        <dbReference type="ChEBI" id="CHEBI:58805"/>
        <dbReference type="EC" id="2.7.7.65"/>
    </reaction>
</comment>
<gene>
    <name evidence="7" type="ORF">MED92_07901</name>
</gene>
<protein>
    <recommendedName>
        <fullName evidence="2">diguanylate cyclase</fullName>
        <ecNumber evidence="2">2.7.7.65</ecNumber>
    </recommendedName>
</protein>
<dbReference type="PANTHER" id="PTHR45138:SF9">
    <property type="entry name" value="DIGUANYLATE CYCLASE DGCM-RELATED"/>
    <property type="match status" value="1"/>
</dbReference>
<dbReference type="InterPro" id="IPR050469">
    <property type="entry name" value="Diguanylate_Cyclase"/>
</dbReference>
<dbReference type="Gene3D" id="3.30.70.270">
    <property type="match status" value="1"/>
</dbReference>
<evidence type="ECO:0000313" key="8">
    <source>
        <dbReference type="Proteomes" id="UP000002171"/>
    </source>
</evidence>
<dbReference type="CDD" id="cd17574">
    <property type="entry name" value="REC_OmpR"/>
    <property type="match status" value="1"/>
</dbReference>
<comment type="caution">
    <text evidence="7">The sequence shown here is derived from an EMBL/GenBank/DDBJ whole genome shotgun (WGS) entry which is preliminary data.</text>
</comment>
<dbReference type="SUPFAM" id="SSF55073">
    <property type="entry name" value="Nucleotide cyclase"/>
    <property type="match status" value="1"/>
</dbReference>
<dbReference type="EC" id="2.7.7.65" evidence="2"/>
<organism evidence="7 8">
    <name type="scientific">Neptuniibacter caesariensis</name>
    <dbReference type="NCBI Taxonomy" id="207954"/>
    <lineage>
        <taxon>Bacteria</taxon>
        <taxon>Pseudomonadati</taxon>
        <taxon>Pseudomonadota</taxon>
        <taxon>Gammaproteobacteria</taxon>
        <taxon>Oceanospirillales</taxon>
        <taxon>Oceanospirillaceae</taxon>
        <taxon>Neptuniibacter</taxon>
    </lineage>
</organism>
<dbReference type="SUPFAM" id="SSF52172">
    <property type="entry name" value="CheY-like"/>
    <property type="match status" value="1"/>
</dbReference>
<dbReference type="GO" id="GO:0043709">
    <property type="term" value="P:cell adhesion involved in single-species biofilm formation"/>
    <property type="evidence" value="ECO:0007669"/>
    <property type="project" value="TreeGrafter"/>
</dbReference>
<dbReference type="InterPro" id="IPR029787">
    <property type="entry name" value="Nucleotide_cyclase"/>
</dbReference>
<evidence type="ECO:0000256" key="4">
    <source>
        <dbReference type="PROSITE-ProRule" id="PRU00169"/>
    </source>
</evidence>
<dbReference type="InterPro" id="IPR000160">
    <property type="entry name" value="GGDEF_dom"/>
</dbReference>
<dbReference type="PROSITE" id="PS50110">
    <property type="entry name" value="RESPONSE_REGULATORY"/>
    <property type="match status" value="1"/>
</dbReference>
<dbReference type="PANTHER" id="PTHR45138">
    <property type="entry name" value="REGULATORY COMPONENTS OF SENSORY TRANSDUCTION SYSTEM"/>
    <property type="match status" value="1"/>
</dbReference>
<feature type="modified residue" description="4-aspartylphosphate" evidence="4">
    <location>
        <position position="51"/>
    </location>
</feature>
<dbReference type="InterPro" id="IPR011006">
    <property type="entry name" value="CheY-like_superfamily"/>
</dbReference>
<sequence length="304" mass="34259">MNILVVDDDRFIREIISAVIKDAKHNPITAANAEEALPILDQGGIDLVLTDVEMPGKNGFELTREIRNRFPDNWFPIIFLSGQSDEKHYEEGIDAGGDDYLTKPVSPIVLKAKILAMERIAKMKKDLDSANARLEKLSSQDPLTKISNRRDLEHNLLKEWQRSKRDQTELAAIMLDIDYFKPYNDNYGHQQGDDCLKVVAKTLKKCLNRSHDLVARYGGEEFAIILPDANLSGAETVALQILDALKEANLKHEFSTVADRVTVSMGISSTRFAAETPNALIKQADEALYQAKENGRNRFELYQE</sequence>
<dbReference type="CDD" id="cd01949">
    <property type="entry name" value="GGDEF"/>
    <property type="match status" value="1"/>
</dbReference>
<dbReference type="GO" id="GO:0052621">
    <property type="term" value="F:diguanylate cyclase activity"/>
    <property type="evidence" value="ECO:0007669"/>
    <property type="project" value="UniProtKB-EC"/>
</dbReference>
<dbReference type="AlphaFoldDB" id="A0A7U8GU19"/>
<evidence type="ECO:0000256" key="3">
    <source>
        <dbReference type="ARBA" id="ARBA00034247"/>
    </source>
</evidence>
<evidence type="ECO:0000313" key="7">
    <source>
        <dbReference type="EMBL" id="EAR63026.1"/>
    </source>
</evidence>
<dbReference type="Proteomes" id="UP000002171">
    <property type="component" value="Unassembled WGS sequence"/>
</dbReference>
<dbReference type="GO" id="GO:0005886">
    <property type="term" value="C:plasma membrane"/>
    <property type="evidence" value="ECO:0007669"/>
    <property type="project" value="TreeGrafter"/>
</dbReference>
<comment type="cofactor">
    <cofactor evidence="1">
        <name>Mg(2+)</name>
        <dbReference type="ChEBI" id="CHEBI:18420"/>
    </cofactor>
</comment>
<evidence type="ECO:0000259" key="6">
    <source>
        <dbReference type="PROSITE" id="PS50887"/>
    </source>
</evidence>
<evidence type="ECO:0000256" key="2">
    <source>
        <dbReference type="ARBA" id="ARBA00012528"/>
    </source>
</evidence>
<dbReference type="SMART" id="SM00267">
    <property type="entry name" value="GGDEF"/>
    <property type="match status" value="1"/>
</dbReference>
<dbReference type="Pfam" id="PF00072">
    <property type="entry name" value="Response_reg"/>
    <property type="match status" value="1"/>
</dbReference>
<dbReference type="OrthoDB" id="9812260at2"/>
<dbReference type="InterPro" id="IPR043128">
    <property type="entry name" value="Rev_trsase/Diguanyl_cyclase"/>
</dbReference>
<keyword evidence="4" id="KW-0597">Phosphoprotein</keyword>